<proteinExistence type="predicted"/>
<evidence type="ECO:0000313" key="1">
    <source>
        <dbReference type="Proteomes" id="UP000095286"/>
    </source>
</evidence>
<accession>A0AC35U8U8</accession>
<reference evidence="2" key="1">
    <citation type="submission" date="2016-11" db="UniProtKB">
        <authorList>
            <consortium name="WormBaseParasite"/>
        </authorList>
    </citation>
    <scope>IDENTIFICATION</scope>
    <source>
        <strain evidence="2">KR3021</strain>
    </source>
</reference>
<name>A0AC35U8U8_9BILA</name>
<sequence length="311" mass="34965">MNVLIEQSSNVSTYDNAVDGPVDYNEVPSVTQATHRKITRTTLAGGIQSALPKVSLSPDLMMTETVSPDNVLLVVKSETFTLHKNFFSAISPLFKTIMNSSFAKSSKNGIMKEIVDEKPGDIAIFIKCIQDKQNINSNNVALLMRLASKYVVPTLTIECSNYLKQLNLKEMSLTSVVNILKNCLKSVAIDEAFQSLILRIATEDYDKISNLKLTHISAKLYGSVMATHFNVMTMRSVESMNGHYFILEKNKLKYNKYICKPCNKIAEVIMCQGCKKEMCETHWRNNRCESNYGNLELAKIKANLVDMSKEF</sequence>
<dbReference type="Proteomes" id="UP000095286">
    <property type="component" value="Unplaced"/>
</dbReference>
<evidence type="ECO:0000313" key="2">
    <source>
        <dbReference type="WBParaSite" id="RSKR_0000844000.1"/>
    </source>
</evidence>
<dbReference type="WBParaSite" id="RSKR_0000844000.1">
    <property type="protein sequence ID" value="RSKR_0000844000.1"/>
    <property type="gene ID" value="RSKR_0000844000"/>
</dbReference>
<protein>
    <submittedName>
        <fullName evidence="2">BTB domain-containing protein</fullName>
    </submittedName>
</protein>
<organism evidence="1 2">
    <name type="scientific">Rhabditophanes sp. KR3021</name>
    <dbReference type="NCBI Taxonomy" id="114890"/>
    <lineage>
        <taxon>Eukaryota</taxon>
        <taxon>Metazoa</taxon>
        <taxon>Ecdysozoa</taxon>
        <taxon>Nematoda</taxon>
        <taxon>Chromadorea</taxon>
        <taxon>Rhabditida</taxon>
        <taxon>Tylenchina</taxon>
        <taxon>Panagrolaimomorpha</taxon>
        <taxon>Strongyloidoidea</taxon>
        <taxon>Alloionematidae</taxon>
        <taxon>Rhabditophanes</taxon>
    </lineage>
</organism>